<dbReference type="RefSeq" id="WP_110671855.1">
    <property type="nucleotide sequence ID" value="NZ_PYBW01000087.1"/>
</dbReference>
<evidence type="ECO:0000313" key="1">
    <source>
        <dbReference type="EMBL" id="PYC75810.1"/>
    </source>
</evidence>
<sequence>MGTWDFGPFDNDPAADFAGELDEAVAEERARLVVAVLERVSASGGYLSGKEGDVAVAAAALVAAQCPGGEPVDPSHGPKRPIPGLDDRWVGLALRALERVLGPKSELVEFWDDSGEGLRWRERTARLRRVLEGDDPV</sequence>
<name>A0A2V4NX29_9ACTN</name>
<dbReference type="Proteomes" id="UP000248039">
    <property type="component" value="Unassembled WGS sequence"/>
</dbReference>
<comment type="caution">
    <text evidence="1">The sequence shown here is derived from an EMBL/GenBank/DDBJ whole genome shotgun (WGS) entry which is preliminary data.</text>
</comment>
<evidence type="ECO:0000313" key="2">
    <source>
        <dbReference type="Proteomes" id="UP000248039"/>
    </source>
</evidence>
<reference evidence="1 2" key="1">
    <citation type="submission" date="2018-03" db="EMBL/GenBank/DDBJ databases">
        <title>Bioinformatic expansion and discovery of thiopeptide antibiotics.</title>
        <authorList>
            <person name="Schwalen C.J."/>
            <person name="Hudson G.A."/>
            <person name="Mitchell D.A."/>
        </authorList>
    </citation>
    <scope>NUCLEOTIDE SEQUENCE [LARGE SCALE GENOMIC DNA]</scope>
    <source>
        <strain evidence="1 2">ATCC 21389</strain>
    </source>
</reference>
<accession>A0A2V4NX29</accession>
<keyword evidence="2" id="KW-1185">Reference proteome</keyword>
<dbReference type="OrthoDB" id="73183at2"/>
<proteinExistence type="predicted"/>
<dbReference type="Pfam" id="PF14078">
    <property type="entry name" value="DUF4259"/>
    <property type="match status" value="1"/>
</dbReference>
<dbReference type="AlphaFoldDB" id="A0A2V4NX29"/>
<evidence type="ECO:0008006" key="3">
    <source>
        <dbReference type="Google" id="ProtNLM"/>
    </source>
</evidence>
<dbReference type="InterPro" id="IPR025355">
    <property type="entry name" value="DUF4259"/>
</dbReference>
<organism evidence="1 2">
    <name type="scientific">Streptomyces tateyamensis</name>
    <dbReference type="NCBI Taxonomy" id="565073"/>
    <lineage>
        <taxon>Bacteria</taxon>
        <taxon>Bacillati</taxon>
        <taxon>Actinomycetota</taxon>
        <taxon>Actinomycetes</taxon>
        <taxon>Kitasatosporales</taxon>
        <taxon>Streptomycetaceae</taxon>
        <taxon>Streptomyces</taxon>
    </lineage>
</organism>
<gene>
    <name evidence="1" type="ORF">C7C46_23305</name>
</gene>
<dbReference type="EMBL" id="PYBW01000087">
    <property type="protein sequence ID" value="PYC75810.1"/>
    <property type="molecule type" value="Genomic_DNA"/>
</dbReference>
<protein>
    <recommendedName>
        <fullName evidence="3">DUF4259 domain-containing protein</fullName>
    </recommendedName>
</protein>